<evidence type="ECO:0000256" key="2">
    <source>
        <dbReference type="SAM" id="MobiDB-lite"/>
    </source>
</evidence>
<gene>
    <name evidence="5" type="ORF">FZD51_24640</name>
</gene>
<evidence type="ECO:0000256" key="1">
    <source>
        <dbReference type="SAM" id="Coils"/>
    </source>
</evidence>
<feature type="domain" description="VWFA" evidence="4">
    <location>
        <begin position="172"/>
        <end position="366"/>
    </location>
</feature>
<dbReference type="Pfam" id="PF00092">
    <property type="entry name" value="VWA"/>
    <property type="match status" value="1"/>
</dbReference>
<keyword evidence="3" id="KW-0732">Signal</keyword>
<protein>
    <submittedName>
        <fullName evidence="5">VWA domain-containing protein</fullName>
    </submittedName>
</protein>
<sequence>MLKKYMLLMLAVLFILAGCSGEKKVDKAESAQSDAGSAGQKESGKDKEEEGSEVTDEISTVVIPSTVEEFRNAEPGLLTKDFSYKKETALWPDFNTLSGIREDFEGHMQKVTKETDDPDMMFKALLYYLGNSAYRQSIGKIMDYEPQFDEPLLPEPEQAAESEPGKEQEDGKALLLLDASSSMLLDVDGKQKMEIAKSAVRSFAKTIGEENDVSLYVYGHAGTQEDKDKQLSCTTIDEVYPLQSYNEESFFKAVEGVEAKGWTPLAGAIKAAREASMDYEGDITLYIVSDGAETCDGNPVEEARLFAETNESRKVNIIGFNVDKKAEDQLKKVAEAGKGEYIGADNADQLNSSISNEWVPGLIDIIGVKWSTPKNTFAVSFQKMDIDQMGMGLGYAIRNEAGRIRDAIANLKENELIDAAMEEELLKKTEEHEKVLEGLQEEIINSKHQEIDDEVDRIDQKINDWAERMEKLRENR</sequence>
<dbReference type="Proteomes" id="UP000322139">
    <property type="component" value="Unassembled WGS sequence"/>
</dbReference>
<name>A0A5D4QUU6_9BACI</name>
<keyword evidence="1" id="KW-0175">Coiled coil</keyword>
<evidence type="ECO:0000313" key="5">
    <source>
        <dbReference type="EMBL" id="TYS41042.1"/>
    </source>
</evidence>
<dbReference type="EMBL" id="VTER01000020">
    <property type="protein sequence ID" value="TYS41042.1"/>
    <property type="molecule type" value="Genomic_DNA"/>
</dbReference>
<feature type="coiled-coil region" evidence="1">
    <location>
        <begin position="422"/>
        <end position="475"/>
    </location>
</feature>
<feature type="signal peptide" evidence="3">
    <location>
        <begin position="1"/>
        <end position="17"/>
    </location>
</feature>
<dbReference type="InterPro" id="IPR036465">
    <property type="entry name" value="vWFA_dom_sf"/>
</dbReference>
<dbReference type="Gene3D" id="3.40.50.410">
    <property type="entry name" value="von Willebrand factor, type A domain"/>
    <property type="match status" value="1"/>
</dbReference>
<evidence type="ECO:0000256" key="3">
    <source>
        <dbReference type="SAM" id="SignalP"/>
    </source>
</evidence>
<organism evidence="5 6">
    <name type="scientific">Bacillus infantis</name>
    <dbReference type="NCBI Taxonomy" id="324767"/>
    <lineage>
        <taxon>Bacteria</taxon>
        <taxon>Bacillati</taxon>
        <taxon>Bacillota</taxon>
        <taxon>Bacilli</taxon>
        <taxon>Bacillales</taxon>
        <taxon>Bacillaceae</taxon>
        <taxon>Bacillus</taxon>
    </lineage>
</organism>
<feature type="region of interest" description="Disordered" evidence="2">
    <location>
        <begin position="28"/>
        <end position="58"/>
    </location>
</feature>
<accession>A0A5D4QUU6</accession>
<reference evidence="5 6" key="1">
    <citation type="submission" date="2019-08" db="EMBL/GenBank/DDBJ databases">
        <title>Bacillus genomes from the desert of Cuatro Cienegas, Coahuila.</title>
        <authorList>
            <person name="Olmedo-Alvarez G."/>
        </authorList>
    </citation>
    <scope>NUCLEOTIDE SEQUENCE [LARGE SCALE GENOMIC DNA]</scope>
    <source>
        <strain evidence="5 6">CH446_14T</strain>
    </source>
</reference>
<evidence type="ECO:0000259" key="4">
    <source>
        <dbReference type="PROSITE" id="PS50234"/>
    </source>
</evidence>
<dbReference type="SMART" id="SM00327">
    <property type="entry name" value="VWA"/>
    <property type="match status" value="1"/>
</dbReference>
<dbReference type="RefSeq" id="WP_148977092.1">
    <property type="nucleotide sequence ID" value="NZ_JBNIKU010000022.1"/>
</dbReference>
<comment type="caution">
    <text evidence="5">The sequence shown here is derived from an EMBL/GenBank/DDBJ whole genome shotgun (WGS) entry which is preliminary data.</text>
</comment>
<dbReference type="InterPro" id="IPR002035">
    <property type="entry name" value="VWF_A"/>
</dbReference>
<evidence type="ECO:0000313" key="6">
    <source>
        <dbReference type="Proteomes" id="UP000322139"/>
    </source>
</evidence>
<feature type="chain" id="PRO_5038399616" evidence="3">
    <location>
        <begin position="18"/>
        <end position="476"/>
    </location>
</feature>
<dbReference type="PROSITE" id="PS50234">
    <property type="entry name" value="VWFA"/>
    <property type="match status" value="1"/>
</dbReference>
<proteinExistence type="predicted"/>
<dbReference type="SUPFAM" id="SSF53300">
    <property type="entry name" value="vWA-like"/>
    <property type="match status" value="1"/>
</dbReference>
<dbReference type="PROSITE" id="PS51257">
    <property type="entry name" value="PROKAR_LIPOPROTEIN"/>
    <property type="match status" value="1"/>
</dbReference>
<dbReference type="AlphaFoldDB" id="A0A5D4QUU6"/>